<dbReference type="SUPFAM" id="SSF53850">
    <property type="entry name" value="Periplasmic binding protein-like II"/>
    <property type="match status" value="1"/>
</dbReference>
<proteinExistence type="predicted"/>
<reference evidence="1 2" key="1">
    <citation type="submission" date="2021-02" db="EMBL/GenBank/DDBJ databases">
        <title>Paracoccus methylovroum sp.nov., a new methanol and methylamine utilizing methylotrophic denitrifer.</title>
        <authorList>
            <person name="Timsy T."/>
            <person name="Behrendt U."/>
            <person name="Ulrich A."/>
            <person name="Spanner T."/>
            <person name="Foesel B.U."/>
            <person name="Horn M.A."/>
            <person name="Kolb S."/>
        </authorList>
    </citation>
    <scope>NUCLEOTIDE SEQUENCE [LARGE SCALE GENOMIC DNA]</scope>
    <source>
        <strain evidence="1 2">H4-D09</strain>
        <plasmid evidence="1 2">p2</plasmid>
    </source>
</reference>
<keyword evidence="2" id="KW-1185">Reference proteome</keyword>
<dbReference type="EMBL" id="CP070372">
    <property type="protein sequence ID" value="QRZ16146.1"/>
    <property type="molecule type" value="Genomic_DNA"/>
</dbReference>
<accession>A0ABX7JQ86</accession>
<sequence>MTTFKTVLGPHEAVAAIKSGELKLSTGDLEFTDFKETHHAFKPMIERQAFDLCEMAITTLILAKSYGRPLHLLPAVMIGRLQQPFASVNANVQMSGPGDLRGKRIGVRSFAQTTVTWQRGILKCDYDADFDGVQWIKFEDGHVPEAPDPAIQAPEGRKMGEMIKAGELDISLGLKAEGEELYPLFGPDPEAVAQEWYHKHGCFAINHVIAVPETMVADHLDVIADFWGLLRQNKAMTPHRGHGPDPKPLGFGENRKSIELLIHYMNELNMLRVPMTVDDLIDPRIREAIGE</sequence>
<evidence type="ECO:0000313" key="1">
    <source>
        <dbReference type="EMBL" id="QRZ16146.1"/>
    </source>
</evidence>
<protein>
    <recommendedName>
        <fullName evidence="3">4,5-dihydroxyphthalate decarboxylase</fullName>
    </recommendedName>
</protein>
<dbReference type="Proteomes" id="UP000663629">
    <property type="component" value="Plasmid p2"/>
</dbReference>
<organism evidence="1 2">
    <name type="scientific">Paracoccus methylovorus</name>
    <dbReference type="NCBI Taxonomy" id="2812658"/>
    <lineage>
        <taxon>Bacteria</taxon>
        <taxon>Pseudomonadati</taxon>
        <taxon>Pseudomonadota</taxon>
        <taxon>Alphaproteobacteria</taxon>
        <taxon>Rhodobacterales</taxon>
        <taxon>Paracoccaceae</taxon>
        <taxon>Paracoccus</taxon>
    </lineage>
</organism>
<keyword evidence="1" id="KW-0614">Plasmid</keyword>
<geneLocation type="plasmid" evidence="1 2">
    <name>p2</name>
</geneLocation>
<evidence type="ECO:0000313" key="2">
    <source>
        <dbReference type="Proteomes" id="UP000663629"/>
    </source>
</evidence>
<name>A0ABX7JQ86_9RHOB</name>
<dbReference type="RefSeq" id="WP_205297030.1">
    <property type="nucleotide sequence ID" value="NZ_CP070372.1"/>
</dbReference>
<evidence type="ECO:0008006" key="3">
    <source>
        <dbReference type="Google" id="ProtNLM"/>
    </source>
</evidence>
<gene>
    <name evidence="1" type="ORF">JWJ88_21645</name>
</gene>